<dbReference type="InterPro" id="IPR020846">
    <property type="entry name" value="MFS_dom"/>
</dbReference>
<dbReference type="InterPro" id="IPR036259">
    <property type="entry name" value="MFS_trans_sf"/>
</dbReference>
<feature type="transmembrane region" description="Helical" evidence="8">
    <location>
        <begin position="124"/>
        <end position="145"/>
    </location>
</feature>
<dbReference type="PANTHER" id="PTHR23513:SF9">
    <property type="entry name" value="ENTEROBACTIN EXPORTER ENTS"/>
    <property type="match status" value="1"/>
</dbReference>
<sequence>MTATSDTPGTDEIQHGGTVGSAGEPPGAAEITRPVGTVAKPALLRRIGLDTRPLAVLPYRRMLIGQSAAFVGSMLTATAVAVQMYDITGSSFYVGLVGLAGLIPVVAFGLYGGAIADAVDRRKLYLSSSCVTWAVTLALFAQTLLGLRKPWVILALIFVQAGGFAVSSSTRGAIVPRLVEPVLVPAANALNYTMGNIGQVAGPLLAGALLGLHHGYLYAYGIDAVLFTAALWAGFELPPIPPSGTGTSLGLRSVVEGLAFIARSPMLWMSFLVDICAMVLAMPTALFPAIAEERFGGDVGPLYAAIAVGSVVAGLLGGWIGRVRRQGRALILAVMAWGVAVALAGVGQQLWVVFALLAVAGAADLVSAVLRQTILQTFAPDEMRGRMQGVFVTVVAGGPRLGDARAGGMASLTSPTISWVGGGLACLVVVAGIGVTVRSFWRYETAGGPET</sequence>
<feature type="transmembrane region" description="Helical" evidence="8">
    <location>
        <begin position="62"/>
        <end position="85"/>
    </location>
</feature>
<dbReference type="EMBL" id="JAHBAY010000003">
    <property type="protein sequence ID" value="MBT0769015.1"/>
    <property type="molecule type" value="Genomic_DNA"/>
</dbReference>
<keyword evidence="6 8" id="KW-0472">Membrane</keyword>
<name>A0ABS5TD83_9ACTN</name>
<reference evidence="10 11" key="1">
    <citation type="submission" date="2021-05" db="EMBL/GenBank/DDBJ databases">
        <title>Kineosporia and Streptomyces sp. nov. two new marine actinobacteria isolated from Coral.</title>
        <authorList>
            <person name="Buangrab K."/>
            <person name="Sutthacheep M."/>
            <person name="Yeemin T."/>
            <person name="Harunari E."/>
            <person name="Igarashi Y."/>
            <person name="Kanchanasin P."/>
            <person name="Tanasupawat S."/>
            <person name="Phongsopitanun W."/>
        </authorList>
    </citation>
    <scope>NUCLEOTIDE SEQUENCE [LARGE SCALE GENOMIC DNA]</scope>
    <source>
        <strain evidence="10 11">J2-2</strain>
    </source>
</reference>
<dbReference type="PROSITE" id="PS50850">
    <property type="entry name" value="MFS"/>
    <property type="match status" value="1"/>
</dbReference>
<gene>
    <name evidence="10" type="ORF">KIH74_08760</name>
</gene>
<comment type="caution">
    <text evidence="10">The sequence shown here is derived from an EMBL/GenBank/DDBJ whole genome shotgun (WGS) entry which is preliminary data.</text>
</comment>
<dbReference type="SUPFAM" id="SSF103473">
    <property type="entry name" value="MFS general substrate transporter"/>
    <property type="match status" value="1"/>
</dbReference>
<evidence type="ECO:0000256" key="6">
    <source>
        <dbReference type="ARBA" id="ARBA00023136"/>
    </source>
</evidence>
<keyword evidence="5 8" id="KW-1133">Transmembrane helix</keyword>
<proteinExistence type="predicted"/>
<dbReference type="InterPro" id="IPR010290">
    <property type="entry name" value="TM_effector"/>
</dbReference>
<keyword evidence="4 8" id="KW-0812">Transmembrane</keyword>
<organism evidence="10 11">
    <name type="scientific">Kineosporia corallincola</name>
    <dbReference type="NCBI Taxonomy" id="2835133"/>
    <lineage>
        <taxon>Bacteria</taxon>
        <taxon>Bacillati</taxon>
        <taxon>Actinomycetota</taxon>
        <taxon>Actinomycetes</taxon>
        <taxon>Kineosporiales</taxon>
        <taxon>Kineosporiaceae</taxon>
        <taxon>Kineosporia</taxon>
    </lineage>
</organism>
<dbReference type="Pfam" id="PF05977">
    <property type="entry name" value="MFS_3"/>
    <property type="match status" value="1"/>
</dbReference>
<evidence type="ECO:0000259" key="9">
    <source>
        <dbReference type="PROSITE" id="PS50850"/>
    </source>
</evidence>
<dbReference type="CDD" id="cd06173">
    <property type="entry name" value="MFS_MefA_like"/>
    <property type="match status" value="1"/>
</dbReference>
<evidence type="ECO:0000313" key="11">
    <source>
        <dbReference type="Proteomes" id="UP001197247"/>
    </source>
</evidence>
<comment type="subcellular location">
    <subcellularLocation>
        <location evidence="1">Cell inner membrane</location>
        <topology evidence="1">Multi-pass membrane protein</topology>
    </subcellularLocation>
</comment>
<evidence type="ECO:0000256" key="8">
    <source>
        <dbReference type="SAM" id="Phobius"/>
    </source>
</evidence>
<feature type="transmembrane region" description="Helical" evidence="8">
    <location>
        <begin position="327"/>
        <end position="344"/>
    </location>
</feature>
<feature type="transmembrane region" description="Helical" evidence="8">
    <location>
        <begin position="151"/>
        <end position="168"/>
    </location>
</feature>
<evidence type="ECO:0000256" key="7">
    <source>
        <dbReference type="SAM" id="MobiDB-lite"/>
    </source>
</evidence>
<feature type="transmembrane region" description="Helical" evidence="8">
    <location>
        <begin position="91"/>
        <end position="112"/>
    </location>
</feature>
<keyword evidence="11" id="KW-1185">Reference proteome</keyword>
<evidence type="ECO:0000256" key="2">
    <source>
        <dbReference type="ARBA" id="ARBA00022448"/>
    </source>
</evidence>
<evidence type="ECO:0000313" key="10">
    <source>
        <dbReference type="EMBL" id="MBT0769015.1"/>
    </source>
</evidence>
<evidence type="ECO:0000256" key="4">
    <source>
        <dbReference type="ARBA" id="ARBA00022692"/>
    </source>
</evidence>
<keyword evidence="2" id="KW-0813">Transport</keyword>
<feature type="transmembrane region" description="Helical" evidence="8">
    <location>
        <begin position="419"/>
        <end position="441"/>
    </location>
</feature>
<feature type="transmembrane region" description="Helical" evidence="8">
    <location>
        <begin position="267"/>
        <end position="290"/>
    </location>
</feature>
<evidence type="ECO:0000256" key="1">
    <source>
        <dbReference type="ARBA" id="ARBA00004429"/>
    </source>
</evidence>
<feature type="transmembrane region" description="Helical" evidence="8">
    <location>
        <begin position="302"/>
        <end position="320"/>
    </location>
</feature>
<accession>A0ABS5TD83</accession>
<keyword evidence="3" id="KW-1003">Cell membrane</keyword>
<protein>
    <submittedName>
        <fullName evidence="10">MFS transporter</fullName>
    </submittedName>
</protein>
<feature type="domain" description="Major facilitator superfamily (MFS) profile" evidence="9">
    <location>
        <begin position="222"/>
        <end position="451"/>
    </location>
</feature>
<feature type="region of interest" description="Disordered" evidence="7">
    <location>
        <begin position="1"/>
        <end position="31"/>
    </location>
</feature>
<evidence type="ECO:0000256" key="5">
    <source>
        <dbReference type="ARBA" id="ARBA00022989"/>
    </source>
</evidence>
<dbReference type="RefSeq" id="WP_214155308.1">
    <property type="nucleotide sequence ID" value="NZ_JAHBAY010000003.1"/>
</dbReference>
<dbReference type="Gene3D" id="1.20.1250.20">
    <property type="entry name" value="MFS general substrate transporter like domains"/>
    <property type="match status" value="1"/>
</dbReference>
<dbReference type="PANTHER" id="PTHR23513">
    <property type="entry name" value="INTEGRAL MEMBRANE EFFLUX PROTEIN-RELATED"/>
    <property type="match status" value="1"/>
</dbReference>
<evidence type="ECO:0000256" key="3">
    <source>
        <dbReference type="ARBA" id="ARBA00022475"/>
    </source>
</evidence>
<dbReference type="Proteomes" id="UP001197247">
    <property type="component" value="Unassembled WGS sequence"/>
</dbReference>